<name>A0A0G1YSP1_9BACT</name>
<reference evidence="1" key="1">
    <citation type="journal article" date="2015" name="Nature">
        <title>rRNA introns, odd ribosomes, and small enigmatic genomes across a large radiation of phyla.</title>
        <authorList>
            <person name="Brown C.T."/>
            <person name="Hug L.A."/>
            <person name="Thomas B.C."/>
            <person name="Sharon I."/>
            <person name="Castelle C.J."/>
            <person name="Singh A."/>
            <person name="Wilkins M.J."/>
            <person name="Williams K.H."/>
            <person name="Banfield J.F."/>
        </authorList>
    </citation>
    <scope>NUCLEOTIDE SEQUENCE [LARGE SCALE GENOMIC DNA]</scope>
</reference>
<dbReference type="Proteomes" id="UP000033965">
    <property type="component" value="Unassembled WGS sequence"/>
</dbReference>
<proteinExistence type="predicted"/>
<evidence type="ECO:0000313" key="2">
    <source>
        <dbReference type="Proteomes" id="UP000033965"/>
    </source>
</evidence>
<evidence type="ECO:0000313" key="1">
    <source>
        <dbReference type="EMBL" id="KKW09399.1"/>
    </source>
</evidence>
<accession>A0A0G1YSP1</accession>
<comment type="caution">
    <text evidence="1">The sequence shown here is derived from an EMBL/GenBank/DDBJ whole genome shotgun (WGS) entry which is preliminary data.</text>
</comment>
<gene>
    <name evidence="1" type="ORF">UY44_C0002G0039</name>
</gene>
<dbReference type="AlphaFoldDB" id="A0A0G1YSP1"/>
<organism evidence="1 2">
    <name type="scientific">Candidatus Kaiserbacteria bacterium GW2011_GWA2_49_19</name>
    <dbReference type="NCBI Taxonomy" id="1618669"/>
    <lineage>
        <taxon>Bacteria</taxon>
        <taxon>Candidatus Kaiseribacteriota</taxon>
    </lineage>
</organism>
<sequence>MNNLYSDADVILSALRAGEGRENTEALLSQLKKKLEGMKTSDPKSYTLLLKRLAFDLKDMNTILAHTQSEIRAVRGDIG</sequence>
<protein>
    <submittedName>
        <fullName evidence="1">Uncharacterized protein</fullName>
    </submittedName>
</protein>
<dbReference type="EMBL" id="LCPZ01000002">
    <property type="protein sequence ID" value="KKW09399.1"/>
    <property type="molecule type" value="Genomic_DNA"/>
</dbReference>